<dbReference type="Pfam" id="PF02298">
    <property type="entry name" value="Cu_bind_like"/>
    <property type="match status" value="1"/>
</dbReference>
<dbReference type="Proteomes" id="UP000827889">
    <property type="component" value="Chromosome 4"/>
</dbReference>
<dbReference type="GO" id="GO:0009055">
    <property type="term" value="F:electron transfer activity"/>
    <property type="evidence" value="ECO:0007669"/>
    <property type="project" value="InterPro"/>
</dbReference>
<evidence type="ECO:0000259" key="2">
    <source>
        <dbReference type="PROSITE" id="PS51485"/>
    </source>
</evidence>
<dbReference type="PANTHER" id="PTHR33021">
    <property type="entry name" value="BLUE COPPER PROTEIN"/>
    <property type="match status" value="1"/>
</dbReference>
<feature type="domain" description="Phytocyanin" evidence="2">
    <location>
        <begin position="24"/>
        <end position="131"/>
    </location>
</feature>
<sequence>MVGSGLIVLLILAMTCLTRGAMAARYTVGDHVGWTSPPNITSGFYDDWAANKTFMGGDVLEFNYKGTQNLAVVSREEYDHCKRVSKVLGEGEEGEGYAYPLPANANGMYYFVSTIDSHCKGGQKLAIKVTSSVPFLTSLSSDSLSVLVSAILSALFIR</sequence>
<keyword evidence="1" id="KW-0732">Signal</keyword>
<dbReference type="RefSeq" id="XP_030553440.2">
    <property type="nucleotide sequence ID" value="XM_030697580.2"/>
</dbReference>
<evidence type="ECO:0000313" key="5">
    <source>
        <dbReference type="RefSeq" id="XP_048134243.1"/>
    </source>
</evidence>
<feature type="signal peptide" evidence="1">
    <location>
        <begin position="1"/>
        <end position="23"/>
    </location>
</feature>
<dbReference type="RefSeq" id="XP_048134243.1">
    <property type="nucleotide sequence ID" value="XM_048278286.1"/>
</dbReference>
<keyword evidence="3" id="KW-1185">Reference proteome</keyword>
<evidence type="ECO:0000313" key="3">
    <source>
        <dbReference type="Proteomes" id="UP000827889"/>
    </source>
</evidence>
<dbReference type="GeneID" id="115757374"/>
<gene>
    <name evidence="4 5" type="primary">LOC115757374</name>
</gene>
<reference evidence="4 5" key="1">
    <citation type="submission" date="2025-05" db="UniProtKB">
        <authorList>
            <consortium name="RefSeq"/>
        </authorList>
    </citation>
    <scope>IDENTIFICATION</scope>
    <source>
        <tissue evidence="4 5">Leaf</tissue>
    </source>
</reference>
<organism evidence="3 4">
    <name type="scientific">Rhodamnia argentea</name>
    <dbReference type="NCBI Taxonomy" id="178133"/>
    <lineage>
        <taxon>Eukaryota</taxon>
        <taxon>Viridiplantae</taxon>
        <taxon>Streptophyta</taxon>
        <taxon>Embryophyta</taxon>
        <taxon>Tracheophyta</taxon>
        <taxon>Spermatophyta</taxon>
        <taxon>Magnoliopsida</taxon>
        <taxon>eudicotyledons</taxon>
        <taxon>Gunneridae</taxon>
        <taxon>Pentapetalae</taxon>
        <taxon>rosids</taxon>
        <taxon>malvids</taxon>
        <taxon>Myrtales</taxon>
        <taxon>Myrtaceae</taxon>
        <taxon>Myrtoideae</taxon>
        <taxon>Myrteae</taxon>
        <taxon>Australasian group</taxon>
        <taxon>Rhodamnia</taxon>
    </lineage>
</organism>
<feature type="chain" id="PRO_5045020320" evidence="1">
    <location>
        <begin position="24"/>
        <end position="158"/>
    </location>
</feature>
<dbReference type="PANTHER" id="PTHR33021:SF522">
    <property type="entry name" value="PHYTOCYANIN DOMAIN-CONTAINING PROTEIN"/>
    <property type="match status" value="1"/>
</dbReference>
<dbReference type="PROSITE" id="PS51485">
    <property type="entry name" value="PHYTOCYANIN"/>
    <property type="match status" value="1"/>
</dbReference>
<dbReference type="InterPro" id="IPR003245">
    <property type="entry name" value="Phytocyanin_dom"/>
</dbReference>
<dbReference type="InterPro" id="IPR039391">
    <property type="entry name" value="Phytocyanin-like"/>
</dbReference>
<dbReference type="SUPFAM" id="SSF49503">
    <property type="entry name" value="Cupredoxins"/>
    <property type="match status" value="1"/>
</dbReference>
<dbReference type="GO" id="GO:0005886">
    <property type="term" value="C:plasma membrane"/>
    <property type="evidence" value="ECO:0007669"/>
    <property type="project" value="TreeGrafter"/>
</dbReference>
<accession>A0A8B8R239</accession>
<dbReference type="AlphaFoldDB" id="A0A8B8R239"/>
<evidence type="ECO:0000256" key="1">
    <source>
        <dbReference type="SAM" id="SignalP"/>
    </source>
</evidence>
<evidence type="ECO:0000313" key="4">
    <source>
        <dbReference type="RefSeq" id="XP_030553440.2"/>
    </source>
</evidence>
<dbReference type="Gene3D" id="2.60.40.420">
    <property type="entry name" value="Cupredoxins - blue copper proteins"/>
    <property type="match status" value="1"/>
</dbReference>
<proteinExistence type="predicted"/>
<dbReference type="InterPro" id="IPR008972">
    <property type="entry name" value="Cupredoxin"/>
</dbReference>
<protein>
    <submittedName>
        <fullName evidence="4 5">Umecyanin-like</fullName>
    </submittedName>
</protein>
<name>A0A8B8R239_9MYRT</name>
<dbReference type="KEGG" id="rarg:115757374"/>